<evidence type="ECO:0000313" key="1">
    <source>
        <dbReference type="EMBL" id="MCX2743488.1"/>
    </source>
</evidence>
<name>A0ABT3RQ69_9BACT</name>
<reference evidence="1 2" key="1">
    <citation type="submission" date="2022-11" db="EMBL/GenBank/DDBJ databases">
        <title>The characterization of three novel Bacteroidetes species and genomic analysis of their roles in tidal elemental geochemical cycles.</title>
        <authorList>
            <person name="Ma K."/>
        </authorList>
    </citation>
    <scope>NUCLEOTIDE SEQUENCE [LARGE SCALE GENOMIC DNA]</scope>
    <source>
        <strain evidence="1 2">M17</strain>
    </source>
</reference>
<dbReference type="RefSeq" id="WP_266055869.1">
    <property type="nucleotide sequence ID" value="NZ_JAPFQN010000003.1"/>
</dbReference>
<dbReference type="Pfam" id="PF09912">
    <property type="entry name" value="DUF2141"/>
    <property type="match status" value="1"/>
</dbReference>
<dbReference type="InterPro" id="IPR018673">
    <property type="entry name" value="DUF2141"/>
</dbReference>
<comment type="caution">
    <text evidence="1">The sequence shown here is derived from an EMBL/GenBank/DDBJ whole genome shotgun (WGS) entry which is preliminary data.</text>
</comment>
<sequence>MFKQITILSLIVLLCSGFGIKKNDNQGELVLTVSNITNISGKLRISVYNQQNKFLSEEDLYKYHIEKVTSNKLRITFKLPEDVYAIAVHHDLNENGEMDKNFIGIPKEPFCFSNNVWPKLKAPEFTECMIDLRRGETKQINLSLDTY</sequence>
<dbReference type="Proteomes" id="UP001209885">
    <property type="component" value="Unassembled WGS sequence"/>
</dbReference>
<accession>A0ABT3RQ69</accession>
<protein>
    <submittedName>
        <fullName evidence="1">DUF2141 domain-containing protein</fullName>
    </submittedName>
</protein>
<keyword evidence="2" id="KW-1185">Reference proteome</keyword>
<proteinExistence type="predicted"/>
<gene>
    <name evidence="1" type="ORF">OO013_06405</name>
</gene>
<organism evidence="1 2">
    <name type="scientific">Mangrovivirga halotolerans</name>
    <dbReference type="NCBI Taxonomy" id="2993936"/>
    <lineage>
        <taxon>Bacteria</taxon>
        <taxon>Pseudomonadati</taxon>
        <taxon>Bacteroidota</taxon>
        <taxon>Cytophagia</taxon>
        <taxon>Cytophagales</taxon>
        <taxon>Mangrovivirgaceae</taxon>
        <taxon>Mangrovivirga</taxon>
    </lineage>
</organism>
<dbReference type="EMBL" id="JAPFQN010000003">
    <property type="protein sequence ID" value="MCX2743488.1"/>
    <property type="molecule type" value="Genomic_DNA"/>
</dbReference>
<evidence type="ECO:0000313" key="2">
    <source>
        <dbReference type="Proteomes" id="UP001209885"/>
    </source>
</evidence>